<protein>
    <recommendedName>
        <fullName evidence="3">DUF4371 domain-containing protein</fullName>
    </recommendedName>
</protein>
<proteinExistence type="predicted"/>
<dbReference type="EMBL" id="OV121139">
    <property type="protein sequence ID" value="CAH0561716.1"/>
    <property type="molecule type" value="Genomic_DNA"/>
</dbReference>
<evidence type="ECO:0000313" key="1">
    <source>
        <dbReference type="EMBL" id="CAH0561716.1"/>
    </source>
</evidence>
<organism evidence="1 2">
    <name type="scientific">Brassicogethes aeneus</name>
    <name type="common">Rape pollen beetle</name>
    <name type="synonym">Meligethes aeneus</name>
    <dbReference type="NCBI Taxonomy" id="1431903"/>
    <lineage>
        <taxon>Eukaryota</taxon>
        <taxon>Metazoa</taxon>
        <taxon>Ecdysozoa</taxon>
        <taxon>Arthropoda</taxon>
        <taxon>Hexapoda</taxon>
        <taxon>Insecta</taxon>
        <taxon>Pterygota</taxon>
        <taxon>Neoptera</taxon>
        <taxon>Endopterygota</taxon>
        <taxon>Coleoptera</taxon>
        <taxon>Polyphaga</taxon>
        <taxon>Cucujiformia</taxon>
        <taxon>Nitidulidae</taxon>
        <taxon>Meligethinae</taxon>
        <taxon>Brassicogethes</taxon>
    </lineage>
</organism>
<sequence length="215" mass="23854">MAGRKFLTQRELEDAMEDIINEVEYDLGTSKLDVFVKATSKDNEKLVKAAEATLAYHTVKHHQSFNSMDCATNIHRKMYQESSILKSVTCGHTKVEAIVNGVLGPSTIKAITNQISGISFIGVSTDASNHNAIKMFPILIQYFDFKKGGIQIKLIDICSSNNETSETVTDLLYSVLEKLELTTKCISFSGDNCNTNFGGINRTSQNNIFSRLTLR</sequence>
<accession>A0A9P0BEF8</accession>
<name>A0A9P0BEF8_BRAAE</name>
<reference evidence="1" key="1">
    <citation type="submission" date="2021-12" db="EMBL/GenBank/DDBJ databases">
        <authorList>
            <person name="King R."/>
        </authorList>
    </citation>
    <scope>NUCLEOTIDE SEQUENCE</scope>
</reference>
<dbReference type="PANTHER" id="PTHR37162">
    <property type="entry name" value="HAT FAMILY DIMERISATION DOMAINCONTAINING PROTEIN-RELATED"/>
    <property type="match status" value="1"/>
</dbReference>
<dbReference type="PANTHER" id="PTHR37162:SF10">
    <property type="entry name" value="DUF4371 DOMAIN-CONTAINING PROTEIN"/>
    <property type="match status" value="1"/>
</dbReference>
<gene>
    <name evidence="1" type="ORF">MELIAE_LOCUS11053</name>
</gene>
<evidence type="ECO:0008006" key="3">
    <source>
        <dbReference type="Google" id="ProtNLM"/>
    </source>
</evidence>
<evidence type="ECO:0000313" key="2">
    <source>
        <dbReference type="Proteomes" id="UP001154078"/>
    </source>
</evidence>
<dbReference type="Proteomes" id="UP001154078">
    <property type="component" value="Chromosome 8"/>
</dbReference>
<dbReference type="OrthoDB" id="10033706at2759"/>
<keyword evidence="2" id="KW-1185">Reference proteome</keyword>
<dbReference type="AlphaFoldDB" id="A0A9P0BEF8"/>